<comment type="domain">
    <text evidence="4">The jas domain is required for interaction with COI1.</text>
</comment>
<comment type="function">
    <text evidence="4">Repressor of jasmonate responses.</text>
</comment>
<comment type="subcellular location">
    <subcellularLocation>
        <location evidence="4">Nucleus</location>
    </subcellularLocation>
</comment>
<keyword evidence="2 4" id="KW-1184">Jasmonic acid signaling pathway</keyword>
<keyword evidence="4" id="KW-0539">Nucleus</keyword>
<evidence type="ECO:0000313" key="7">
    <source>
        <dbReference type="EMBL" id="JAT41488.1"/>
    </source>
</evidence>
<dbReference type="AlphaFoldDB" id="A0A1D1Y484"/>
<feature type="region of interest" description="Disordered" evidence="5">
    <location>
        <begin position="1"/>
        <end position="59"/>
    </location>
</feature>
<dbReference type="InterPro" id="IPR018467">
    <property type="entry name" value="CCT_CS"/>
</dbReference>
<dbReference type="PROSITE" id="PS51320">
    <property type="entry name" value="TIFY"/>
    <property type="match status" value="1"/>
</dbReference>
<evidence type="ECO:0000256" key="5">
    <source>
        <dbReference type="SAM" id="MobiDB-lite"/>
    </source>
</evidence>
<feature type="region of interest" description="Disordered" evidence="5">
    <location>
        <begin position="103"/>
        <end position="169"/>
    </location>
</feature>
<reference evidence="8" key="1">
    <citation type="submission" date="2015-07" db="EMBL/GenBank/DDBJ databases">
        <title>Transcriptome Assembly of Anthurium amnicola.</title>
        <authorList>
            <person name="Suzuki J."/>
        </authorList>
    </citation>
    <scope>NUCLEOTIDE SEQUENCE</scope>
</reference>
<name>A0A1D1Y484_9ARAE</name>
<dbReference type="SMART" id="SM00979">
    <property type="entry name" value="TIFY"/>
    <property type="match status" value="1"/>
</dbReference>
<evidence type="ECO:0000313" key="8">
    <source>
        <dbReference type="EMBL" id="JAT49445.1"/>
    </source>
</evidence>
<proteinExistence type="inferred from homology"/>
<keyword evidence="3" id="KW-0832">Ubl conjugation</keyword>
<feature type="domain" description="Tify" evidence="6">
    <location>
        <begin position="215"/>
        <end position="250"/>
    </location>
</feature>
<dbReference type="GO" id="GO:2000022">
    <property type="term" value="P:regulation of jasmonic acid mediated signaling pathway"/>
    <property type="evidence" value="ECO:0007669"/>
    <property type="project" value="UniProtKB-UniRule"/>
</dbReference>
<dbReference type="GO" id="GO:0005634">
    <property type="term" value="C:nucleus"/>
    <property type="evidence" value="ECO:0007669"/>
    <property type="project" value="UniProtKB-SubCell"/>
</dbReference>
<dbReference type="GO" id="GO:0031347">
    <property type="term" value="P:regulation of defense response"/>
    <property type="evidence" value="ECO:0007669"/>
    <property type="project" value="UniProtKB-UniRule"/>
</dbReference>
<feature type="compositionally biased region" description="Pro residues" evidence="5">
    <location>
        <begin position="292"/>
        <end position="304"/>
    </location>
</feature>
<comment type="similarity">
    <text evidence="1 4">Belongs to the TIFY/JAZ family.</text>
</comment>
<evidence type="ECO:0000256" key="3">
    <source>
        <dbReference type="ARBA" id="ARBA00022843"/>
    </source>
</evidence>
<dbReference type="PANTHER" id="PTHR33077:SF60">
    <property type="entry name" value="TIFY DOMAIN-CONTAINING PROTEIN"/>
    <property type="match status" value="1"/>
</dbReference>
<dbReference type="Pfam" id="PF06200">
    <property type="entry name" value="tify"/>
    <property type="match status" value="1"/>
</dbReference>
<dbReference type="PANTHER" id="PTHR33077">
    <property type="entry name" value="PROTEIN TIFY 4A-RELATED-RELATED"/>
    <property type="match status" value="1"/>
</dbReference>
<protein>
    <recommendedName>
        <fullName evidence="4">Protein TIFY</fullName>
    </recommendedName>
    <alternativeName>
        <fullName evidence="4">Jasmonate ZIM domain-containing protein</fullName>
    </alternativeName>
</protein>
<dbReference type="EMBL" id="GDJX01026448">
    <property type="protein sequence ID" value="JAT41488.1"/>
    <property type="molecule type" value="Transcribed_RNA"/>
</dbReference>
<gene>
    <name evidence="8" type="primary">TIFY4B_3</name>
    <name evidence="7" type="synonym">TIFY4B_0</name>
    <name evidence="8" type="ORF">g.109507</name>
    <name evidence="7" type="ORF">g.109510</name>
</gene>
<feature type="compositionally biased region" description="Low complexity" evidence="5">
    <location>
        <begin position="23"/>
        <end position="44"/>
    </location>
</feature>
<organism evidence="8">
    <name type="scientific">Anthurium amnicola</name>
    <dbReference type="NCBI Taxonomy" id="1678845"/>
    <lineage>
        <taxon>Eukaryota</taxon>
        <taxon>Viridiplantae</taxon>
        <taxon>Streptophyta</taxon>
        <taxon>Embryophyta</taxon>
        <taxon>Tracheophyta</taxon>
        <taxon>Spermatophyta</taxon>
        <taxon>Magnoliopsida</taxon>
        <taxon>Liliopsida</taxon>
        <taxon>Araceae</taxon>
        <taxon>Pothoideae</taxon>
        <taxon>Potheae</taxon>
        <taxon>Anthurium</taxon>
    </lineage>
</organism>
<feature type="compositionally biased region" description="Polar residues" evidence="5">
    <location>
        <begin position="380"/>
        <end position="406"/>
    </location>
</feature>
<feature type="compositionally biased region" description="Low complexity" evidence="5">
    <location>
        <begin position="267"/>
        <end position="283"/>
    </location>
</feature>
<feature type="compositionally biased region" description="Pro residues" evidence="5">
    <location>
        <begin position="124"/>
        <end position="149"/>
    </location>
</feature>
<feature type="region of interest" description="Disordered" evidence="5">
    <location>
        <begin position="378"/>
        <end position="422"/>
    </location>
</feature>
<evidence type="ECO:0000256" key="4">
    <source>
        <dbReference type="RuleBase" id="RU369065"/>
    </source>
</evidence>
<evidence type="ECO:0000256" key="2">
    <source>
        <dbReference type="ARBA" id="ARBA00022819"/>
    </source>
</evidence>
<evidence type="ECO:0000256" key="1">
    <source>
        <dbReference type="ARBA" id="ARBA00008614"/>
    </source>
</evidence>
<dbReference type="Pfam" id="PF09425">
    <property type="entry name" value="Jas_motif"/>
    <property type="match status" value="1"/>
</dbReference>
<dbReference type="InterPro" id="IPR010399">
    <property type="entry name" value="Tify_dom"/>
</dbReference>
<dbReference type="EMBL" id="GDJX01018491">
    <property type="protein sequence ID" value="JAT49445.1"/>
    <property type="molecule type" value="Transcribed_RNA"/>
</dbReference>
<evidence type="ECO:0000259" key="6">
    <source>
        <dbReference type="PROSITE" id="PS51320"/>
    </source>
</evidence>
<dbReference type="GO" id="GO:0009611">
    <property type="term" value="P:response to wounding"/>
    <property type="evidence" value="ECO:0007669"/>
    <property type="project" value="UniProtKB-UniRule"/>
</dbReference>
<feature type="region of interest" description="Disordered" evidence="5">
    <location>
        <begin position="264"/>
        <end position="315"/>
    </location>
</feature>
<accession>A0A1D1Y484</accession>
<sequence>MEAREASATSGPAGKPAKETAEAPAGVATLPAVAAATGAGAAPAKSPLDKPLRELTEEDIAQVTREDCRRYLKDKGMRRPSWNKSQAIQQVISLKALLEGRHDPDAAADDAPSIPAFFPKRPPDAPLPVPVAAPQISVPPPLGLPPPRGDPAVAEQQMEAAPGSLPPPYPRRDPPAGAAVFSGADARCRFTAAGGGALTPNTAGLPPRLAAAGEGEAPAGQLTVFYDGRVNVYEGVTPEKARVIMQIAASPSYYDLPPVPPWPPLSNRPQCHDPAQLPPSQAAAGGGSGCFRPPPPPAPAPPVVSPQISQSSGRLPQHFRESMEEWRIPREVEAEGPTSRAASLQRYFEKRKDRFKCKKHVAGSSNMEMFWSQRMRDQMPNGQIGYSSPNQAPRSPQTPTRCNSVQDLRLSIDLNDDDIQEG</sequence>
<dbReference type="InterPro" id="IPR040390">
    <property type="entry name" value="TIFY/JAZ"/>
</dbReference>